<gene>
    <name evidence="5" type="ORF">PHYBOEH_001711</name>
</gene>
<feature type="domain" description="DUF2428" evidence="2">
    <location>
        <begin position="1080"/>
        <end position="1320"/>
    </location>
</feature>
<keyword evidence="1" id="KW-0819">tRNA processing</keyword>
<dbReference type="Pfam" id="PF10350">
    <property type="entry name" value="DUF2428"/>
    <property type="match status" value="1"/>
</dbReference>
<proteinExistence type="predicted"/>
<feature type="domain" description="tRNA (32-2'-O)-methyltransferase regulator THADA-like TPR repeats region" evidence="3">
    <location>
        <begin position="610"/>
        <end position="880"/>
    </location>
</feature>
<evidence type="ECO:0008006" key="7">
    <source>
        <dbReference type="Google" id="ProtNLM"/>
    </source>
</evidence>
<accession>A0A8T1WYF2</accession>
<dbReference type="Pfam" id="PF25150">
    <property type="entry name" value="TPR_Trm732"/>
    <property type="match status" value="1"/>
</dbReference>
<evidence type="ECO:0000259" key="4">
    <source>
        <dbReference type="Pfam" id="PF25151"/>
    </source>
</evidence>
<sequence length="2099" mass="229779">MVRKKRKGVIKEALTEGGAGVPGGVDLRQVLHEVPVNVALPSSLGGGDLTQWYDALCTAKSSLYDQLKRLQLFRSQCKTTLAGESDSEQNQKLRTAVWRLVFRLSVALETQRLRKNFGLILEVLAAGGEPFELQVVAAEELRVFLDDLWTQEVTTPELRVQMLDRMLHVVEFPFLARVLVENFVDSGKRDAVHLLKFVICCADQLEALGAPIVEYHEASCNEEQVGSDEEMATSTNVVLVASERCGHALKSVIVLATMKEVLDSRLQLCTKVELDALTAAFLRVVKHCVLLLQTDVVHKDLLTQAGLAYCLVLRVLVQLTASSSVDTPSNAPTKLLLQTAYPELNIISSNVCDNKILRAHIDKDVNNFGDLSRLAVCRGLLNSLQNDELALSANLLGLVDEQDHASDSKQSMLDAIFTGVQQFCDQESYNTRLYAFQVLEAFLRRAVLILQKQKKQIIPNSGDLPIVLAVDTLTNLTTAVLLNWEHPSKKVNQFMAAVFAHIVNYFVLSGEFHEWKDGILPRLVELPPTSRAKYGALALLVNEAGAKPVLQANPVLLTSLLSAVGQKDYAAPAAANLFAQILDDLSQGIDKKNRQRTKASTPDTESVTTWRLLWLPDVVSVLLSRDANLRLRVAMYVVPLLLKKDPDCVPILIERLHMEATQENVDAEAADVALWAVLEVLKFARKKMAPEKLVGVSTDEIERGLRHANGETRATAFDALCASLKSTSMPTDDELRLVKYYLAVNGKEIEPAGRMNTMIGLKTVLIRIKETLRLSSKLQTTAKGVERDTSVRDEYAAAMSFKRWVEQFVVASVYPGALPQRLTLGLEVLLLYVQLFGLGQNETRVVEGSHQKEGTQSLLLTGQMATTLLNMLISAWDSIRSLAFTILDLYPDELPGYSTREELRTLIDWAVGLCGSPRQRESDAGAMFVRLLFQKCSGAIQRYGLTFQSTSQLINDNTNAELSGENADVAFVGQLTRVIVSRIQALSPAEIRKGESPLVHGFLLSLHYVLENVVFDQLDSNVAAEWPWVISKVFTAIHLSMRASLAVVGDATSGVGDEELSASFAGVVGEVSAVAKASATALRVDCRGHLIVENGGDGEEDDGNAQQRAVVGSWLAARECGAILELLMRRVPLPRANPAPGSISFFTVEMAQRAGETLLSSLFELKHKGAVAMAYQAFEGICRAFLAHGEQNAMLGALPSRWADGLLERLERSEQHFILRRSSGFAFSFVAILRAEPRNSAAVILPKVMSTLLRLAGEDTDAAEQREKHEEHHSLWRARVHALNILKLVCQDGVLAEDVARYVVDMFELAVRGFDCGSWAVRNSSMMLFAAATQRAIGDKRIADGGSNQQLSSDDVFSRFQYLRSFLSRELSRLLSSEIKASSKLGGAAPPGLYPLLLILSRLRPSDEEEYSVANAPALSCDGGSGLASFVPVVMKCASQPTMAIRHMAAKVVAAIVSDADAAYVLSTLCEKLPQGAKPAQIGSDESRREVLSHNYVHGVLAQIRHLTIKYLGGRKKSTTTSKDAQASFLNVIAMKLIPLTMWMWSGKNGDTASGSVVAVIRAEVVSTIDVIVRYYAADTSTVLSMLKSDSTRVVFLQSLTTIQTEIERQLSQRCESGAIAGVLLATQPGMYILDRAMVSIWFYLQAVSGGGNHVHPLIAQMLTCPILQIRKKAIKQAISKLAIAKMSADTIASLQTVLINQLLLETHPKVQARLLQLLLSCQVRYPINGAQEQLQSRLSHILTVSADTQVLAPALEVLARMAHDQQGISASNNDGALYQILCQEIDQRSDENQPLILRLAAASALRHSCLLLLHTVQPSHAELALASWVSALRLLQDDNVRVRAGVRRAILAALAATKDFTAVIVSPRDSVSDATVLPFAVEYVVSAFAHTEHGLASLSKVLFELIDAPRVLTAYSGAAGTKAQDWDDLYRRIFESESSNYFAERDVLAQNIIYYLIGNSVANGELARTLHERVLKSVVTALTTLNQEVRRSSKDGSQWLGGITYYTDVFAPLFGLLSAGVAVLTSPHSDLEALVAQVRVVAQEACEIYRNDNVTNPFVFRALELLASKLHNPAGSEPVRELLYLTPNWTALSASNTA</sequence>
<evidence type="ECO:0000256" key="1">
    <source>
        <dbReference type="ARBA" id="ARBA00022694"/>
    </source>
</evidence>
<dbReference type="PANTHER" id="PTHR14387:SF0">
    <property type="entry name" value="DUF2428 DOMAIN-CONTAINING PROTEIN"/>
    <property type="match status" value="1"/>
</dbReference>
<dbReference type="InterPro" id="IPR056843">
    <property type="entry name" value="THADA-like_TPR"/>
</dbReference>
<dbReference type="InterPro" id="IPR019442">
    <property type="entry name" value="THADA/TRM732_DUF2428"/>
</dbReference>
<dbReference type="Proteomes" id="UP000693981">
    <property type="component" value="Unassembled WGS sequence"/>
</dbReference>
<dbReference type="OrthoDB" id="73997at2759"/>
<dbReference type="InterPro" id="IPR056842">
    <property type="entry name" value="THADA-like_TPR_C"/>
</dbReference>
<organism evidence="5 6">
    <name type="scientific">Phytophthora boehmeriae</name>
    <dbReference type="NCBI Taxonomy" id="109152"/>
    <lineage>
        <taxon>Eukaryota</taxon>
        <taxon>Sar</taxon>
        <taxon>Stramenopiles</taxon>
        <taxon>Oomycota</taxon>
        <taxon>Peronosporomycetes</taxon>
        <taxon>Peronosporales</taxon>
        <taxon>Peronosporaceae</taxon>
        <taxon>Phytophthora</taxon>
    </lineage>
</organism>
<keyword evidence="6" id="KW-1185">Reference proteome</keyword>
<evidence type="ECO:0000259" key="3">
    <source>
        <dbReference type="Pfam" id="PF25150"/>
    </source>
</evidence>
<dbReference type="GO" id="GO:0005829">
    <property type="term" value="C:cytosol"/>
    <property type="evidence" value="ECO:0007669"/>
    <property type="project" value="TreeGrafter"/>
</dbReference>
<dbReference type="GO" id="GO:0030488">
    <property type="term" value="P:tRNA methylation"/>
    <property type="evidence" value="ECO:0007669"/>
    <property type="project" value="TreeGrafter"/>
</dbReference>
<dbReference type="InterPro" id="IPR051954">
    <property type="entry name" value="tRNA_methyltransferase_THADA"/>
</dbReference>
<evidence type="ECO:0000259" key="2">
    <source>
        <dbReference type="Pfam" id="PF10350"/>
    </source>
</evidence>
<name>A0A8T1WYF2_9STRA</name>
<evidence type="ECO:0000313" key="5">
    <source>
        <dbReference type="EMBL" id="KAG7396793.1"/>
    </source>
</evidence>
<reference evidence="5" key="1">
    <citation type="submission" date="2021-02" db="EMBL/GenBank/DDBJ databases">
        <authorList>
            <person name="Palmer J.M."/>
        </authorList>
    </citation>
    <scope>NUCLEOTIDE SEQUENCE</scope>
    <source>
        <strain evidence="5">SCRP23</strain>
    </source>
</reference>
<protein>
    <recommendedName>
        <fullName evidence="7">DUF2428 domain-containing protein</fullName>
    </recommendedName>
</protein>
<dbReference type="PANTHER" id="PTHR14387">
    <property type="entry name" value="THADA/DEATH RECEPTOR INTERACTING PROTEIN"/>
    <property type="match status" value="1"/>
</dbReference>
<comment type="caution">
    <text evidence="5">The sequence shown here is derived from an EMBL/GenBank/DDBJ whole genome shotgun (WGS) entry which is preliminary data.</text>
</comment>
<feature type="domain" description="tRNA (32-2'-O)-methyltransferase regulator THADA-like C-terminal TPR repeats region" evidence="4">
    <location>
        <begin position="1322"/>
        <end position="1507"/>
    </location>
</feature>
<dbReference type="EMBL" id="JAGDFL010000139">
    <property type="protein sequence ID" value="KAG7396793.1"/>
    <property type="molecule type" value="Genomic_DNA"/>
</dbReference>
<evidence type="ECO:0000313" key="6">
    <source>
        <dbReference type="Proteomes" id="UP000693981"/>
    </source>
</evidence>
<dbReference type="Pfam" id="PF25151">
    <property type="entry name" value="TPR_Trm732_C"/>
    <property type="match status" value="1"/>
</dbReference>